<dbReference type="PANTHER" id="PTHR47918">
    <property type="entry name" value="DNA-BINDING PROTEIN FIS"/>
    <property type="match status" value="1"/>
</dbReference>
<dbReference type="InterPro" id="IPR050207">
    <property type="entry name" value="Trans_regulatory_Fis"/>
</dbReference>
<comment type="caution">
    <text evidence="2">The sequence shown here is derived from an EMBL/GenBank/DDBJ whole genome shotgun (WGS) entry which is preliminary data.</text>
</comment>
<keyword evidence="3" id="KW-1185">Reference proteome</keyword>
<dbReference type="PANTHER" id="PTHR47918:SF1">
    <property type="entry name" value="DNA-BINDING PROTEIN FIS"/>
    <property type="match status" value="1"/>
</dbReference>
<dbReference type="InterPro" id="IPR002197">
    <property type="entry name" value="HTH_Fis"/>
</dbReference>
<dbReference type="SUPFAM" id="SSF46689">
    <property type="entry name" value="Homeodomain-like"/>
    <property type="match status" value="1"/>
</dbReference>
<sequence length="194" mass="21021">MTQRSSTFNILLFSADGEVQAHYKDLFGEPSITIGREGLTLPKDFAKRGYDAVIVESKTITSPDVAKLIAGIDPAHTLLIVGSRTVLKQAASSLQAAKPPKAEVPLSNGKGQSLCLDTYLEHKVGDFVKGMRNGSGKNLHPMLIAAVERPLILLTLRETKGNQIQAAELLGLNRNTLRKKILDLDIPVKRARAS</sequence>
<proteinExistence type="predicted"/>
<protein>
    <submittedName>
        <fullName evidence="2">HTH_8 domain-containing protein</fullName>
    </submittedName>
</protein>
<gene>
    <name evidence="2" type="ORF">NSPZN2_10899</name>
</gene>
<name>A0ABM8QMF5_9BACT</name>
<evidence type="ECO:0000259" key="1">
    <source>
        <dbReference type="Pfam" id="PF02954"/>
    </source>
</evidence>
<accession>A0ABM8QMF5</accession>
<dbReference type="PRINTS" id="PR01590">
    <property type="entry name" value="HTHFIS"/>
</dbReference>
<dbReference type="EMBL" id="CAJNBJ010000001">
    <property type="protein sequence ID" value="CAE6704449.1"/>
    <property type="molecule type" value="Genomic_DNA"/>
</dbReference>
<dbReference type="InterPro" id="IPR009057">
    <property type="entry name" value="Homeodomain-like_sf"/>
</dbReference>
<reference evidence="2 3" key="1">
    <citation type="submission" date="2021-02" db="EMBL/GenBank/DDBJ databases">
        <authorList>
            <person name="Han P."/>
        </authorList>
    </citation>
    <scope>NUCLEOTIDE SEQUENCE [LARGE SCALE GENOMIC DNA]</scope>
    <source>
        <strain evidence="2">Candidatus Nitrospira sp. ZN2</strain>
    </source>
</reference>
<dbReference type="Proteomes" id="UP000675880">
    <property type="component" value="Unassembled WGS sequence"/>
</dbReference>
<organism evidence="2 3">
    <name type="scientific">Nitrospira defluvii</name>
    <dbReference type="NCBI Taxonomy" id="330214"/>
    <lineage>
        <taxon>Bacteria</taxon>
        <taxon>Pseudomonadati</taxon>
        <taxon>Nitrospirota</taxon>
        <taxon>Nitrospiria</taxon>
        <taxon>Nitrospirales</taxon>
        <taxon>Nitrospiraceae</taxon>
        <taxon>Nitrospira</taxon>
    </lineage>
</organism>
<evidence type="ECO:0000313" key="2">
    <source>
        <dbReference type="EMBL" id="CAE6704449.1"/>
    </source>
</evidence>
<evidence type="ECO:0000313" key="3">
    <source>
        <dbReference type="Proteomes" id="UP000675880"/>
    </source>
</evidence>
<feature type="domain" description="DNA binding HTH" evidence="1">
    <location>
        <begin position="145"/>
        <end position="181"/>
    </location>
</feature>
<dbReference type="Gene3D" id="1.10.10.60">
    <property type="entry name" value="Homeodomain-like"/>
    <property type="match status" value="1"/>
</dbReference>
<dbReference type="Pfam" id="PF02954">
    <property type="entry name" value="HTH_8"/>
    <property type="match status" value="1"/>
</dbReference>